<protein>
    <submittedName>
        <fullName evidence="7">YihY/virulence factor BrkB family protein</fullName>
    </submittedName>
</protein>
<feature type="transmembrane region" description="Helical" evidence="6">
    <location>
        <begin position="39"/>
        <end position="61"/>
    </location>
</feature>
<keyword evidence="3 6" id="KW-0812">Transmembrane</keyword>
<comment type="subcellular location">
    <subcellularLocation>
        <location evidence="1">Cell membrane</location>
        <topology evidence="1">Multi-pass membrane protein</topology>
    </subcellularLocation>
</comment>
<organism evidence="7 8">
    <name type="scientific">Actinoplanes sichuanensis</name>
    <dbReference type="NCBI Taxonomy" id="512349"/>
    <lineage>
        <taxon>Bacteria</taxon>
        <taxon>Bacillati</taxon>
        <taxon>Actinomycetota</taxon>
        <taxon>Actinomycetes</taxon>
        <taxon>Micromonosporales</taxon>
        <taxon>Micromonosporaceae</taxon>
        <taxon>Actinoplanes</taxon>
    </lineage>
</organism>
<accession>A0ABW4A1T1</accession>
<evidence type="ECO:0000256" key="6">
    <source>
        <dbReference type="SAM" id="Phobius"/>
    </source>
</evidence>
<dbReference type="NCBIfam" id="TIGR00765">
    <property type="entry name" value="yihY_not_rbn"/>
    <property type="match status" value="1"/>
</dbReference>
<dbReference type="PANTHER" id="PTHR30213">
    <property type="entry name" value="INNER MEMBRANE PROTEIN YHJD"/>
    <property type="match status" value="1"/>
</dbReference>
<reference evidence="8" key="1">
    <citation type="journal article" date="2019" name="Int. J. Syst. Evol. Microbiol.">
        <title>The Global Catalogue of Microorganisms (GCM) 10K type strain sequencing project: providing services to taxonomists for standard genome sequencing and annotation.</title>
        <authorList>
            <consortium name="The Broad Institute Genomics Platform"/>
            <consortium name="The Broad Institute Genome Sequencing Center for Infectious Disease"/>
            <person name="Wu L."/>
            <person name="Ma J."/>
        </authorList>
    </citation>
    <scope>NUCLEOTIDE SEQUENCE [LARGE SCALE GENOMIC DNA]</scope>
    <source>
        <strain evidence="8">CCM 7526</strain>
    </source>
</reference>
<keyword evidence="8" id="KW-1185">Reference proteome</keyword>
<dbReference type="PIRSF" id="PIRSF035875">
    <property type="entry name" value="RNase_BN"/>
    <property type="match status" value="1"/>
</dbReference>
<evidence type="ECO:0000256" key="5">
    <source>
        <dbReference type="ARBA" id="ARBA00023136"/>
    </source>
</evidence>
<feature type="transmembrane region" description="Helical" evidence="6">
    <location>
        <begin position="253"/>
        <end position="274"/>
    </location>
</feature>
<evidence type="ECO:0000256" key="1">
    <source>
        <dbReference type="ARBA" id="ARBA00004651"/>
    </source>
</evidence>
<feature type="transmembrane region" description="Helical" evidence="6">
    <location>
        <begin position="183"/>
        <end position="205"/>
    </location>
</feature>
<comment type="caution">
    <text evidence="7">The sequence shown here is derived from an EMBL/GenBank/DDBJ whole genome shotgun (WGS) entry which is preliminary data.</text>
</comment>
<dbReference type="EMBL" id="JBHTMK010000005">
    <property type="protein sequence ID" value="MFD1364469.1"/>
    <property type="molecule type" value="Genomic_DNA"/>
</dbReference>
<dbReference type="InterPro" id="IPR017039">
    <property type="entry name" value="Virul_fac_BrkB"/>
</dbReference>
<evidence type="ECO:0000256" key="4">
    <source>
        <dbReference type="ARBA" id="ARBA00022989"/>
    </source>
</evidence>
<keyword evidence="5 6" id="KW-0472">Membrane</keyword>
<dbReference type="RefSeq" id="WP_378078266.1">
    <property type="nucleotide sequence ID" value="NZ_JBHTMK010000005.1"/>
</dbReference>
<dbReference type="Pfam" id="PF03631">
    <property type="entry name" value="Virul_fac_BrkB"/>
    <property type="match status" value="1"/>
</dbReference>
<keyword evidence="4 6" id="KW-1133">Transmembrane helix</keyword>
<proteinExistence type="predicted"/>
<evidence type="ECO:0000256" key="2">
    <source>
        <dbReference type="ARBA" id="ARBA00022475"/>
    </source>
</evidence>
<keyword evidence="2" id="KW-1003">Cell membrane</keyword>
<gene>
    <name evidence="7" type="ORF">ACFQ5G_03810</name>
</gene>
<feature type="transmembrane region" description="Helical" evidence="6">
    <location>
        <begin position="217"/>
        <end position="241"/>
    </location>
</feature>
<name>A0ABW4A1T1_9ACTN</name>
<evidence type="ECO:0000313" key="7">
    <source>
        <dbReference type="EMBL" id="MFD1364469.1"/>
    </source>
</evidence>
<evidence type="ECO:0000313" key="8">
    <source>
        <dbReference type="Proteomes" id="UP001597183"/>
    </source>
</evidence>
<dbReference type="PANTHER" id="PTHR30213:SF0">
    <property type="entry name" value="UPF0761 MEMBRANE PROTEIN YIHY"/>
    <property type="match status" value="1"/>
</dbReference>
<sequence>MDTAPDTPTDLSLRAWWRTLRRTVGEFDADSLTDWAAALTYYGVLSIFPGLLLLASVLGMIGQSATQPLIDNLADVAPGPVQQILTDGLRSLDNTASAGVALVSLAGALWSASGYVGAFMRASNAIYDVPEGRPIWKTLPIRLAVTVAVGTMLAASALIVVFTGELADWLGRVLGVGSAAVTVWSVLKWPVLFVLVSAVLAILYWASPNARQAGMRWISPGGVVAVVLWIAASVGFAIYAANFGSYNKTYGTLGGVVVFLVWLWISNIAILLGAELDAELHRARAIATGHSETEEPYVPLRDTRALDHHDHAH</sequence>
<evidence type="ECO:0000256" key="3">
    <source>
        <dbReference type="ARBA" id="ARBA00022692"/>
    </source>
</evidence>
<feature type="transmembrane region" description="Helical" evidence="6">
    <location>
        <begin position="143"/>
        <end position="163"/>
    </location>
</feature>
<dbReference type="Proteomes" id="UP001597183">
    <property type="component" value="Unassembled WGS sequence"/>
</dbReference>